<keyword evidence="16" id="KW-1015">Disulfide bond</keyword>
<keyword evidence="12" id="KW-0446">Lipid-binding</keyword>
<dbReference type="PANTHER" id="PTHR11566">
    <property type="entry name" value="DYNAMIN"/>
    <property type="match status" value="1"/>
</dbReference>
<evidence type="ECO:0000256" key="5">
    <source>
        <dbReference type="ARBA" id="ARBA00022703"/>
    </source>
</evidence>
<evidence type="ECO:0000256" key="9">
    <source>
        <dbReference type="ARBA" id="ARBA00022946"/>
    </source>
</evidence>
<keyword evidence="11 19" id="KW-0175">Coiled coil</keyword>
<dbReference type="Pfam" id="PF00350">
    <property type="entry name" value="Dynamin_N"/>
    <property type="match status" value="1"/>
</dbReference>
<dbReference type="GO" id="GO:0005758">
    <property type="term" value="C:mitochondrial intermembrane space"/>
    <property type="evidence" value="ECO:0007669"/>
    <property type="project" value="UniProtKB-SubCell"/>
</dbReference>
<evidence type="ECO:0000256" key="12">
    <source>
        <dbReference type="ARBA" id="ARBA00023121"/>
    </source>
</evidence>
<evidence type="ECO:0000256" key="4">
    <source>
        <dbReference type="ARBA" id="ARBA00022692"/>
    </source>
</evidence>
<keyword evidence="14" id="KW-0342">GTP-binding</keyword>
<evidence type="ECO:0000256" key="19">
    <source>
        <dbReference type="SAM" id="Coils"/>
    </source>
</evidence>
<keyword evidence="6" id="KW-0547">Nucleotide-binding</keyword>
<dbReference type="GO" id="GO:0016559">
    <property type="term" value="P:peroxisome fission"/>
    <property type="evidence" value="ECO:0007669"/>
    <property type="project" value="TreeGrafter"/>
</dbReference>
<dbReference type="EMBL" id="WJQU01000001">
    <property type="protein sequence ID" value="KAJ6646632.1"/>
    <property type="molecule type" value="Genomic_DNA"/>
</dbReference>
<dbReference type="InterPro" id="IPR045063">
    <property type="entry name" value="Dynamin_N"/>
</dbReference>
<dbReference type="InterPro" id="IPR027417">
    <property type="entry name" value="P-loop_NTPase"/>
</dbReference>
<evidence type="ECO:0000256" key="6">
    <source>
        <dbReference type="ARBA" id="ARBA00022741"/>
    </source>
</evidence>
<dbReference type="GO" id="GO:0006897">
    <property type="term" value="P:endocytosis"/>
    <property type="evidence" value="ECO:0007669"/>
    <property type="project" value="TreeGrafter"/>
</dbReference>
<keyword evidence="10" id="KW-1133">Transmembrane helix</keyword>
<dbReference type="GO" id="GO:0003924">
    <property type="term" value="F:GTPase activity"/>
    <property type="evidence" value="ECO:0007669"/>
    <property type="project" value="InterPro"/>
</dbReference>
<name>A0A9Q0NB16_9DIPT</name>
<dbReference type="Proteomes" id="UP001151699">
    <property type="component" value="Chromosome A"/>
</dbReference>
<dbReference type="InterPro" id="IPR045817">
    <property type="entry name" value="OPA1_C"/>
</dbReference>
<keyword evidence="8" id="KW-0378">Hydrolase</keyword>
<dbReference type="GO" id="GO:0005874">
    <property type="term" value="C:microtubule"/>
    <property type="evidence" value="ECO:0007669"/>
    <property type="project" value="TreeGrafter"/>
</dbReference>
<comment type="catalytic activity">
    <reaction evidence="18">
        <text>GTP + H2O = GDP + phosphate + H(+)</text>
        <dbReference type="Rhea" id="RHEA:19669"/>
        <dbReference type="ChEBI" id="CHEBI:15377"/>
        <dbReference type="ChEBI" id="CHEBI:15378"/>
        <dbReference type="ChEBI" id="CHEBI:37565"/>
        <dbReference type="ChEBI" id="CHEBI:43474"/>
        <dbReference type="ChEBI" id="CHEBI:58189"/>
        <dbReference type="EC" id="3.6.5.5"/>
    </reaction>
</comment>
<dbReference type="InterPro" id="IPR022812">
    <property type="entry name" value="Dynamin"/>
</dbReference>
<dbReference type="GO" id="GO:0006915">
    <property type="term" value="P:apoptotic process"/>
    <property type="evidence" value="ECO:0007669"/>
    <property type="project" value="UniProtKB-KW"/>
</dbReference>
<dbReference type="OrthoDB" id="415706at2759"/>
<dbReference type="GO" id="GO:0000266">
    <property type="term" value="P:mitochondrial fission"/>
    <property type="evidence" value="ECO:0007669"/>
    <property type="project" value="TreeGrafter"/>
</dbReference>
<evidence type="ECO:0000256" key="17">
    <source>
        <dbReference type="ARBA" id="ARBA00044791"/>
    </source>
</evidence>
<organism evidence="21 22">
    <name type="scientific">Pseudolycoriella hygida</name>
    <dbReference type="NCBI Taxonomy" id="35572"/>
    <lineage>
        <taxon>Eukaryota</taxon>
        <taxon>Metazoa</taxon>
        <taxon>Ecdysozoa</taxon>
        <taxon>Arthropoda</taxon>
        <taxon>Hexapoda</taxon>
        <taxon>Insecta</taxon>
        <taxon>Pterygota</taxon>
        <taxon>Neoptera</taxon>
        <taxon>Endopterygota</taxon>
        <taxon>Diptera</taxon>
        <taxon>Nematocera</taxon>
        <taxon>Sciaroidea</taxon>
        <taxon>Sciaridae</taxon>
        <taxon>Pseudolycoriella</taxon>
    </lineage>
</organism>
<feature type="coiled-coil region" evidence="19">
    <location>
        <begin position="203"/>
        <end position="248"/>
    </location>
</feature>
<evidence type="ECO:0000256" key="11">
    <source>
        <dbReference type="ARBA" id="ARBA00023054"/>
    </source>
</evidence>
<evidence type="ECO:0000256" key="7">
    <source>
        <dbReference type="ARBA" id="ARBA00022792"/>
    </source>
</evidence>
<dbReference type="GO" id="GO:0005525">
    <property type="term" value="F:GTP binding"/>
    <property type="evidence" value="ECO:0007669"/>
    <property type="project" value="UniProtKB-KW"/>
</dbReference>
<dbReference type="GO" id="GO:0008289">
    <property type="term" value="F:lipid binding"/>
    <property type="evidence" value="ECO:0007669"/>
    <property type="project" value="UniProtKB-KW"/>
</dbReference>
<evidence type="ECO:0000256" key="15">
    <source>
        <dbReference type="ARBA" id="ARBA00023136"/>
    </source>
</evidence>
<dbReference type="Gene3D" id="3.40.50.300">
    <property type="entry name" value="P-loop containing nucleotide triphosphate hydrolases"/>
    <property type="match status" value="1"/>
</dbReference>
<dbReference type="PRINTS" id="PR00195">
    <property type="entry name" value="DYNAMIN"/>
</dbReference>
<evidence type="ECO:0000313" key="21">
    <source>
        <dbReference type="EMBL" id="KAJ6646632.1"/>
    </source>
</evidence>
<evidence type="ECO:0000256" key="16">
    <source>
        <dbReference type="ARBA" id="ARBA00023157"/>
    </source>
</evidence>
<evidence type="ECO:0000256" key="8">
    <source>
        <dbReference type="ARBA" id="ARBA00022801"/>
    </source>
</evidence>
<gene>
    <name evidence="21" type="primary">OPA1</name>
    <name evidence="21" type="ORF">Bhyg_01845</name>
</gene>
<dbReference type="SMART" id="SM00053">
    <property type="entry name" value="DYNc"/>
    <property type="match status" value="1"/>
</dbReference>
<proteinExistence type="predicted"/>
<dbReference type="Pfam" id="PF19434">
    <property type="entry name" value="OPA1_C"/>
    <property type="match status" value="1"/>
</dbReference>
<evidence type="ECO:0000256" key="18">
    <source>
        <dbReference type="ARBA" id="ARBA00048040"/>
    </source>
</evidence>
<dbReference type="EC" id="3.6.5.5" evidence="3"/>
<evidence type="ECO:0000256" key="10">
    <source>
        <dbReference type="ARBA" id="ARBA00022989"/>
    </source>
</evidence>
<dbReference type="AlphaFoldDB" id="A0A9Q0NB16"/>
<reference evidence="21" key="1">
    <citation type="submission" date="2022-07" db="EMBL/GenBank/DDBJ databases">
        <authorList>
            <person name="Trinca V."/>
            <person name="Uliana J.V.C."/>
            <person name="Torres T.T."/>
            <person name="Ward R.J."/>
            <person name="Monesi N."/>
        </authorList>
    </citation>
    <scope>NUCLEOTIDE SEQUENCE</scope>
    <source>
        <strain evidence="21">HSMRA1968</strain>
        <tissue evidence="21">Whole embryos</tissue>
    </source>
</reference>
<dbReference type="PROSITE" id="PS51718">
    <property type="entry name" value="G_DYNAMIN_2"/>
    <property type="match status" value="1"/>
</dbReference>
<keyword evidence="7" id="KW-0999">Mitochondrion inner membrane</keyword>
<dbReference type="GO" id="GO:0005743">
    <property type="term" value="C:mitochondrial inner membrane"/>
    <property type="evidence" value="ECO:0007669"/>
    <property type="project" value="UniProtKB-SubCell"/>
</dbReference>
<dbReference type="FunFam" id="3.40.50.300:FF:000171">
    <property type="entry name" value="Dynamin-like 120 kDa protein, mitochondrial"/>
    <property type="match status" value="1"/>
</dbReference>
<keyword evidence="9" id="KW-0809">Transit peptide</keyword>
<accession>A0A9Q0NB16</accession>
<evidence type="ECO:0000256" key="3">
    <source>
        <dbReference type="ARBA" id="ARBA00011980"/>
    </source>
</evidence>
<comment type="subcellular location">
    <subcellularLocation>
        <location evidence="1">Mitochondrion inner membrane</location>
        <topology evidence="1">Single-pass membrane protein</topology>
    </subcellularLocation>
    <subcellularLocation>
        <location evidence="2">Mitochondrion intermembrane space</location>
    </subcellularLocation>
</comment>
<evidence type="ECO:0000256" key="14">
    <source>
        <dbReference type="ARBA" id="ARBA00023134"/>
    </source>
</evidence>
<dbReference type="InterPro" id="IPR030381">
    <property type="entry name" value="G_DYNAMIN_dom"/>
</dbReference>
<sequence>MAQFLRGYYGFNLRNTALRPAVLNLPRLNFSSLNGGTANNKFKHRSFLHAVPPSGAFNVGVRSYGMIVARVIRGALKLRYLVLGGAITGGVTLNKRYEEWKDGLPDMKWLEDIFPDNQQWKQFSRDLASVTKSVGESIDIDPRLKQLGEQKVAEWRKWFDSRLDDAIEAAATQENRQVEVTKDEIRIKNTVNAKSPDDGRKKYETLQQQNEALQTEIMNVQIKYQKEMEKLEKENRELRQQFLIMKSNRKTGTKRIKKSLIDMYSEVLDELSGYDTTYSTADHLPRVVVVGDQSSGKTSVLESVARARIFPRGSGEMMTRAPVKVTLSEGPYHVAQFRGSDREFDLTKESELAELRREVELRMRASVRGGKTVSNDVISMTVKGPGLQRMVLVDLPGIISTMTVDMAADTKDSIHQMTKHYMSNPNAIILCIQDGSVDAERSNVTDLVSQCDPTGKRTIFVLTKVDLAEELADPNRIRKILAGKLFPMRALGYFAVVTGRGRKDDTIESIKEYEEKFFKNSKLFQSGVIMPHQVTSRNLSLAVSDRFWKMVRETIEQQADAFKATRFNLETEWKNNFPRLRESGRDELFEKAKGEILDEVVNLSQTSAKKWEDLLTDKLWEKLSNYVFENIYLPAAQSGSENSFNTMIDIKLRQWAEQALPAKSVESGWETLQAEFNELMQKAKKLPDHDGIFDSLKASVVDESIKRHTWEDKAIDMLRVIQLNTLEDRSVHDKQEWDQAVKFFESSVKDKLAHTEQTLDEMMGPSTTQKWLRWTSSTEDQNKRKWVKSELDKIIQSDSKHSPVLSYDELTTVRKNLQRSNIEVETDYIRETWYPIYRRHFLKQSLLRAYDCRKAYYLYSQGTENVINCSDIVLFWRIQQVIKVTANALRQQIVNREARRLDKEIKAVLDEFGDDEDKKVQLLVGKRVTLAEELIRVRQIQEKLEEFINALNQEK</sequence>
<evidence type="ECO:0000313" key="22">
    <source>
        <dbReference type="Proteomes" id="UP001151699"/>
    </source>
</evidence>
<dbReference type="PANTHER" id="PTHR11566:SF67">
    <property type="entry name" value="DYNAMIN-LIKE 120 KDA PROTEIN, MITOCHONDRIAL"/>
    <property type="match status" value="1"/>
</dbReference>
<dbReference type="GO" id="GO:0048312">
    <property type="term" value="P:intracellular distribution of mitochondria"/>
    <property type="evidence" value="ECO:0007669"/>
    <property type="project" value="TreeGrafter"/>
</dbReference>
<evidence type="ECO:0000256" key="13">
    <source>
        <dbReference type="ARBA" id="ARBA00023128"/>
    </source>
</evidence>
<evidence type="ECO:0000256" key="1">
    <source>
        <dbReference type="ARBA" id="ARBA00004434"/>
    </source>
</evidence>
<dbReference type="InterPro" id="IPR001401">
    <property type="entry name" value="Dynamin_GTPase"/>
</dbReference>
<dbReference type="SUPFAM" id="SSF52540">
    <property type="entry name" value="P-loop containing nucleoside triphosphate hydrolases"/>
    <property type="match status" value="1"/>
</dbReference>
<protein>
    <recommendedName>
        <fullName evidence="17">Dynamin-like GTPase OPA1, mitochondrial</fullName>
        <ecNumber evidence="3">3.6.5.5</ecNumber>
    </recommendedName>
</protein>
<comment type="caution">
    <text evidence="21">The sequence shown here is derived from an EMBL/GenBank/DDBJ whole genome shotgun (WGS) entry which is preliminary data.</text>
</comment>
<evidence type="ECO:0000256" key="2">
    <source>
        <dbReference type="ARBA" id="ARBA00004569"/>
    </source>
</evidence>
<dbReference type="GO" id="GO:0008017">
    <property type="term" value="F:microtubule binding"/>
    <property type="evidence" value="ECO:0007669"/>
    <property type="project" value="TreeGrafter"/>
</dbReference>
<feature type="domain" description="Dynamin-type G" evidence="20">
    <location>
        <begin position="281"/>
        <end position="556"/>
    </location>
</feature>
<keyword evidence="22" id="KW-1185">Reference proteome</keyword>
<keyword evidence="15" id="KW-0472">Membrane</keyword>
<keyword evidence="4" id="KW-0812">Transmembrane</keyword>
<keyword evidence="5" id="KW-0053">Apoptosis</keyword>
<evidence type="ECO:0000259" key="20">
    <source>
        <dbReference type="PROSITE" id="PS51718"/>
    </source>
</evidence>
<keyword evidence="13" id="KW-0496">Mitochondrion</keyword>
<dbReference type="CDD" id="cd08771">
    <property type="entry name" value="DLP_1"/>
    <property type="match status" value="1"/>
</dbReference>
<dbReference type="GO" id="GO:0008053">
    <property type="term" value="P:mitochondrial fusion"/>
    <property type="evidence" value="ECO:0007669"/>
    <property type="project" value="TreeGrafter"/>
</dbReference>